<proteinExistence type="predicted"/>
<dbReference type="AlphaFoldDB" id="X7E458"/>
<dbReference type="RefSeq" id="WP_036163069.1">
    <property type="nucleotide sequence ID" value="NZ_JAMB01000012.1"/>
</dbReference>
<accession>X7E458</accession>
<evidence type="ECO:0000256" key="7">
    <source>
        <dbReference type="PROSITE-ProRule" id="PRU01091"/>
    </source>
</evidence>
<keyword evidence="2" id="KW-0902">Two-component regulatory system</keyword>
<keyword evidence="1 6" id="KW-0597">Phosphoprotein</keyword>
<feature type="DNA-binding region" description="OmpR/PhoB-type" evidence="7">
    <location>
        <begin position="125"/>
        <end position="222"/>
    </location>
</feature>
<dbReference type="GO" id="GO:0032993">
    <property type="term" value="C:protein-DNA complex"/>
    <property type="evidence" value="ECO:0007669"/>
    <property type="project" value="TreeGrafter"/>
</dbReference>
<protein>
    <submittedName>
        <fullName evidence="10">Transcriptional regulator</fullName>
    </submittedName>
</protein>
<gene>
    <name evidence="10" type="ORF">MUS1_04635</name>
</gene>
<evidence type="ECO:0000259" key="8">
    <source>
        <dbReference type="PROSITE" id="PS50110"/>
    </source>
</evidence>
<reference evidence="10 11" key="1">
    <citation type="submission" date="2014-01" db="EMBL/GenBank/DDBJ databases">
        <title>Marinomonas ushuaiensis DSM 15871 Genome Sequencing.</title>
        <authorList>
            <person name="Lai Q."/>
            <person name="Shao Z.S."/>
        </authorList>
    </citation>
    <scope>NUCLEOTIDE SEQUENCE [LARGE SCALE GENOMIC DNA]</scope>
    <source>
        <strain evidence="10 11">DSM 15871</strain>
    </source>
</reference>
<dbReference type="GO" id="GO:0000156">
    <property type="term" value="F:phosphorelay response regulator activity"/>
    <property type="evidence" value="ECO:0007669"/>
    <property type="project" value="TreeGrafter"/>
</dbReference>
<name>X7E458_9GAMM</name>
<dbReference type="InterPro" id="IPR011006">
    <property type="entry name" value="CheY-like_superfamily"/>
</dbReference>
<dbReference type="STRING" id="1122207.MUS1_04635"/>
<dbReference type="EMBL" id="JAMB01000012">
    <property type="protein sequence ID" value="ETX09921.1"/>
    <property type="molecule type" value="Genomic_DNA"/>
</dbReference>
<evidence type="ECO:0000313" key="10">
    <source>
        <dbReference type="EMBL" id="ETX09921.1"/>
    </source>
</evidence>
<dbReference type="Gene3D" id="3.40.50.2300">
    <property type="match status" value="1"/>
</dbReference>
<evidence type="ECO:0000256" key="5">
    <source>
        <dbReference type="ARBA" id="ARBA00023163"/>
    </source>
</evidence>
<feature type="domain" description="Response regulatory" evidence="8">
    <location>
        <begin position="2"/>
        <end position="115"/>
    </location>
</feature>
<dbReference type="SMART" id="SM00862">
    <property type="entry name" value="Trans_reg_C"/>
    <property type="match status" value="1"/>
</dbReference>
<dbReference type="eggNOG" id="COG0745">
    <property type="taxonomic scope" value="Bacteria"/>
</dbReference>
<dbReference type="InterPro" id="IPR001789">
    <property type="entry name" value="Sig_transdc_resp-reg_receiver"/>
</dbReference>
<evidence type="ECO:0000256" key="2">
    <source>
        <dbReference type="ARBA" id="ARBA00023012"/>
    </source>
</evidence>
<evidence type="ECO:0000256" key="3">
    <source>
        <dbReference type="ARBA" id="ARBA00023015"/>
    </source>
</evidence>
<feature type="domain" description="OmpR/PhoB-type" evidence="9">
    <location>
        <begin position="125"/>
        <end position="222"/>
    </location>
</feature>
<dbReference type="Proteomes" id="UP000054058">
    <property type="component" value="Unassembled WGS sequence"/>
</dbReference>
<evidence type="ECO:0000256" key="1">
    <source>
        <dbReference type="ARBA" id="ARBA00022553"/>
    </source>
</evidence>
<dbReference type="SUPFAM" id="SSF52172">
    <property type="entry name" value="CheY-like"/>
    <property type="match status" value="1"/>
</dbReference>
<evidence type="ECO:0000313" key="11">
    <source>
        <dbReference type="Proteomes" id="UP000054058"/>
    </source>
</evidence>
<dbReference type="GO" id="GO:0005829">
    <property type="term" value="C:cytosol"/>
    <property type="evidence" value="ECO:0007669"/>
    <property type="project" value="TreeGrafter"/>
</dbReference>
<dbReference type="Pfam" id="PF00486">
    <property type="entry name" value="Trans_reg_C"/>
    <property type="match status" value="1"/>
</dbReference>
<dbReference type="PANTHER" id="PTHR48111">
    <property type="entry name" value="REGULATOR OF RPOS"/>
    <property type="match status" value="1"/>
</dbReference>
<evidence type="ECO:0000259" key="9">
    <source>
        <dbReference type="PROSITE" id="PS51755"/>
    </source>
</evidence>
<dbReference type="OrthoDB" id="9802426at2"/>
<dbReference type="FunFam" id="1.10.10.10:FF:000005">
    <property type="entry name" value="Two-component system response regulator"/>
    <property type="match status" value="1"/>
</dbReference>
<dbReference type="PATRIC" id="fig|1122207.3.peg.2544"/>
<dbReference type="InterPro" id="IPR039420">
    <property type="entry name" value="WalR-like"/>
</dbReference>
<dbReference type="InterPro" id="IPR036388">
    <property type="entry name" value="WH-like_DNA-bd_sf"/>
</dbReference>
<dbReference type="PROSITE" id="PS51755">
    <property type="entry name" value="OMPR_PHOB"/>
    <property type="match status" value="1"/>
</dbReference>
<dbReference type="GO" id="GO:0006355">
    <property type="term" value="P:regulation of DNA-templated transcription"/>
    <property type="evidence" value="ECO:0007669"/>
    <property type="project" value="InterPro"/>
</dbReference>
<dbReference type="CDD" id="cd00383">
    <property type="entry name" value="trans_reg_C"/>
    <property type="match status" value="1"/>
</dbReference>
<dbReference type="InterPro" id="IPR001867">
    <property type="entry name" value="OmpR/PhoB-type_DNA-bd"/>
</dbReference>
<evidence type="ECO:0000256" key="6">
    <source>
        <dbReference type="PROSITE-ProRule" id="PRU00169"/>
    </source>
</evidence>
<dbReference type="Pfam" id="PF00072">
    <property type="entry name" value="Response_reg"/>
    <property type="match status" value="1"/>
</dbReference>
<evidence type="ECO:0000256" key="4">
    <source>
        <dbReference type="ARBA" id="ARBA00023125"/>
    </source>
</evidence>
<keyword evidence="11" id="KW-1185">Reference proteome</keyword>
<organism evidence="10 11">
    <name type="scientific">Marinomonas ushuaiensis DSM 15871</name>
    <dbReference type="NCBI Taxonomy" id="1122207"/>
    <lineage>
        <taxon>Bacteria</taxon>
        <taxon>Pseudomonadati</taxon>
        <taxon>Pseudomonadota</taxon>
        <taxon>Gammaproteobacteria</taxon>
        <taxon>Oceanospirillales</taxon>
        <taxon>Oceanospirillaceae</taxon>
        <taxon>Marinomonas</taxon>
    </lineage>
</organism>
<dbReference type="PROSITE" id="PS50110">
    <property type="entry name" value="RESPONSE_REGULATORY"/>
    <property type="match status" value="1"/>
</dbReference>
<feature type="modified residue" description="4-aspartylphosphate" evidence="6">
    <location>
        <position position="51"/>
    </location>
</feature>
<keyword evidence="5" id="KW-0804">Transcription</keyword>
<keyword evidence="4 7" id="KW-0238">DNA-binding</keyword>
<comment type="caution">
    <text evidence="10">The sequence shown here is derived from an EMBL/GenBank/DDBJ whole genome shotgun (WGS) entry which is preliminary data.</text>
</comment>
<keyword evidence="3" id="KW-0805">Transcription regulation</keyword>
<dbReference type="SMART" id="SM00448">
    <property type="entry name" value="REC"/>
    <property type="match status" value="1"/>
</dbReference>
<sequence length="222" mass="25162">MRVLIVEDDASVSHWISSKLHKSGHSCKLVDNGKDALKLIKEEVFDVILLDRIIPIIDGIQLLGMLDSTPHPPILILSANDQISDRIEGLKAGADDYLGKPFDFTELLLRLERLYFRTKKVTTSSNLIKIKDIMIDLELHEVTRSGLRIDLTNKEFKLLYVLAEHPGQTVTRSMLLEKAWGYHFDPQTNVLDVHLSKLRQKLDGDSKKPIIRTIRSVGYAIG</sequence>
<dbReference type="Gene3D" id="1.10.10.10">
    <property type="entry name" value="Winged helix-like DNA-binding domain superfamily/Winged helix DNA-binding domain"/>
    <property type="match status" value="1"/>
</dbReference>
<dbReference type="PANTHER" id="PTHR48111:SF76">
    <property type="entry name" value="TWO-COMPONENT RESPONSE REGULATOR"/>
    <property type="match status" value="1"/>
</dbReference>
<dbReference type="GO" id="GO:0000976">
    <property type="term" value="F:transcription cis-regulatory region binding"/>
    <property type="evidence" value="ECO:0007669"/>
    <property type="project" value="TreeGrafter"/>
</dbReference>